<feature type="region of interest" description="Disordered" evidence="2">
    <location>
        <begin position="557"/>
        <end position="579"/>
    </location>
</feature>
<dbReference type="InterPro" id="IPR032675">
    <property type="entry name" value="LRR_dom_sf"/>
</dbReference>
<organism evidence="4 5">
    <name type="scientific">Sinanodonta woodiana</name>
    <name type="common">Chinese pond mussel</name>
    <name type="synonym">Anodonta woodiana</name>
    <dbReference type="NCBI Taxonomy" id="1069815"/>
    <lineage>
        <taxon>Eukaryota</taxon>
        <taxon>Metazoa</taxon>
        <taxon>Spiralia</taxon>
        <taxon>Lophotrochozoa</taxon>
        <taxon>Mollusca</taxon>
        <taxon>Bivalvia</taxon>
        <taxon>Autobranchia</taxon>
        <taxon>Heteroconchia</taxon>
        <taxon>Palaeoheterodonta</taxon>
        <taxon>Unionida</taxon>
        <taxon>Unionoidea</taxon>
        <taxon>Unionidae</taxon>
        <taxon>Unioninae</taxon>
        <taxon>Sinanodonta</taxon>
    </lineage>
</organism>
<evidence type="ECO:0000313" key="4">
    <source>
        <dbReference type="EMBL" id="KAL3874666.1"/>
    </source>
</evidence>
<dbReference type="InterPro" id="IPR018247">
    <property type="entry name" value="EF_Hand_1_Ca_BS"/>
</dbReference>
<keyword evidence="5" id="KW-1185">Reference proteome</keyword>
<feature type="compositionally biased region" description="Polar residues" evidence="2">
    <location>
        <begin position="559"/>
        <end position="579"/>
    </location>
</feature>
<dbReference type="PROSITE" id="PS00018">
    <property type="entry name" value="EF_HAND_1"/>
    <property type="match status" value="1"/>
</dbReference>
<protein>
    <recommendedName>
        <fullName evidence="3">EF-hand domain-containing protein</fullName>
    </recommendedName>
</protein>
<evidence type="ECO:0000256" key="1">
    <source>
        <dbReference type="ARBA" id="ARBA00022837"/>
    </source>
</evidence>
<dbReference type="EMBL" id="JBJQND010000006">
    <property type="protein sequence ID" value="KAL3874666.1"/>
    <property type="molecule type" value="Genomic_DNA"/>
</dbReference>
<dbReference type="InterPro" id="IPR011992">
    <property type="entry name" value="EF-hand-dom_pair"/>
</dbReference>
<dbReference type="Gene3D" id="3.80.10.10">
    <property type="entry name" value="Ribonuclease Inhibitor"/>
    <property type="match status" value="2"/>
</dbReference>
<dbReference type="PANTHER" id="PTHR24114:SF2">
    <property type="entry name" value="F-BOX DOMAIN-CONTAINING PROTEIN-RELATED"/>
    <property type="match status" value="1"/>
</dbReference>
<feature type="region of interest" description="Disordered" evidence="2">
    <location>
        <begin position="1"/>
        <end position="50"/>
    </location>
</feature>
<evidence type="ECO:0000313" key="5">
    <source>
        <dbReference type="Proteomes" id="UP001634394"/>
    </source>
</evidence>
<sequence>MLEYEDSVVDKTDDVDVNASIQMSGGKFKNDQNRESSEDESDTDLEDHGVDVKMTRVIIKNDQSSMSSEDEFDRDLEEHDQEKRIKKAHEDAGIGHVTYQDICQTLEIVPIQKIVKQLREKDMNLQHAGLNDLQCKALACALVHNACLLSLDIGNNGLDDECLVSIFYVFRENVSLTSLCICNNNIGMAGAMALDELLRESSWIADINLSGCKLGDNECAIIAGGIKVNTSLKLLNMSHNQISIQGSKKLGTALGHNKTLQIVDLSWNSIRMEGAVGLLKGVKKNNSILSLNIAMNGLGFEGSIALEELLAENKTLKVLDVSNNRINWEGITYVAKGLKKNKTIEMLQIGHNPINMEGCYDLVKAAQTPRSKLSRVELQNVPVNAAVINLADSISRYRKFSLVHGGILDTKDIIGIQKVLPEDPVTILVRYLASIGIRVIDLFRMFDQDNDGYVSKQEVVKGLKKLGAPLNDSDMQIVARRLEKNKKRLISYSYLANGVKDHIRKERMEDKKLEVKEQKKKEERRRILSIELPHISLPRYDDMYTVEISRPRIPYGTEPLQNELSRESPASTIGSKYSQLPSLPSRRYSAIDRAEYSDALGQETKTVLSKIKNYQLRRKTQALLPFLRLGSQDSASTWSAEK</sequence>
<evidence type="ECO:0000256" key="2">
    <source>
        <dbReference type="SAM" id="MobiDB-lite"/>
    </source>
</evidence>
<feature type="domain" description="EF-hand" evidence="3">
    <location>
        <begin position="434"/>
        <end position="469"/>
    </location>
</feature>
<dbReference type="PANTHER" id="PTHR24114">
    <property type="entry name" value="LEUCINE RICH REPEAT FAMILY PROTEIN"/>
    <property type="match status" value="1"/>
</dbReference>
<accession>A0ABD3WMF4</accession>
<dbReference type="Pfam" id="PF13516">
    <property type="entry name" value="LRR_6"/>
    <property type="match status" value="4"/>
</dbReference>
<dbReference type="SUPFAM" id="SSF47473">
    <property type="entry name" value="EF-hand"/>
    <property type="match status" value="1"/>
</dbReference>
<gene>
    <name evidence="4" type="ORF">ACJMK2_037647</name>
</gene>
<dbReference type="SMART" id="SM00368">
    <property type="entry name" value="LRR_RI"/>
    <property type="match status" value="7"/>
</dbReference>
<dbReference type="SMART" id="SM00054">
    <property type="entry name" value="EFh"/>
    <property type="match status" value="1"/>
</dbReference>
<dbReference type="InterPro" id="IPR052394">
    <property type="entry name" value="LRR-containing"/>
</dbReference>
<name>A0ABD3WMF4_SINWO</name>
<proteinExistence type="predicted"/>
<dbReference type="InterPro" id="IPR001611">
    <property type="entry name" value="Leu-rich_rpt"/>
</dbReference>
<keyword evidence="1" id="KW-0106">Calcium</keyword>
<dbReference type="Proteomes" id="UP001634394">
    <property type="component" value="Unassembled WGS sequence"/>
</dbReference>
<dbReference type="AlphaFoldDB" id="A0ABD3WMF4"/>
<dbReference type="SUPFAM" id="SSF52047">
    <property type="entry name" value="RNI-like"/>
    <property type="match status" value="1"/>
</dbReference>
<dbReference type="InterPro" id="IPR002048">
    <property type="entry name" value="EF_hand_dom"/>
</dbReference>
<dbReference type="Gene3D" id="1.10.238.10">
    <property type="entry name" value="EF-hand"/>
    <property type="match status" value="1"/>
</dbReference>
<dbReference type="PROSITE" id="PS50222">
    <property type="entry name" value="EF_HAND_2"/>
    <property type="match status" value="1"/>
</dbReference>
<evidence type="ECO:0000259" key="3">
    <source>
        <dbReference type="PROSITE" id="PS50222"/>
    </source>
</evidence>
<reference evidence="4 5" key="1">
    <citation type="submission" date="2024-11" db="EMBL/GenBank/DDBJ databases">
        <title>Chromosome-level genome assembly of the freshwater bivalve Anodonta woodiana.</title>
        <authorList>
            <person name="Chen X."/>
        </authorList>
    </citation>
    <scope>NUCLEOTIDE SEQUENCE [LARGE SCALE GENOMIC DNA]</scope>
    <source>
        <strain evidence="4">MN2024</strain>
        <tissue evidence="4">Gills</tissue>
    </source>
</reference>
<dbReference type="Pfam" id="PF13499">
    <property type="entry name" value="EF-hand_7"/>
    <property type="match status" value="1"/>
</dbReference>
<comment type="caution">
    <text evidence="4">The sequence shown here is derived from an EMBL/GenBank/DDBJ whole genome shotgun (WGS) entry which is preliminary data.</text>
</comment>